<sequence length="193" mass="22402">MPRLTRIHQIAIAATLLYLCLYGFVFYDASPQTVADRVALFTGFFTPLALIWVVAGFYQQREAIRDTRRALELSERAERARLRSVQPVIEMIKPPGRYTDHKLELRNHGVPATQVEITCSETEQIHKKELFGYLELWAIPWPDLFPGHEGPLVFRITYFDATHALQTQEYVYENEQFTRRGSLPLDPPDKDNH</sequence>
<name>A0AAE3HJ48_9GAMM</name>
<proteinExistence type="predicted"/>
<keyword evidence="1" id="KW-0472">Membrane</keyword>
<evidence type="ECO:0000256" key="1">
    <source>
        <dbReference type="SAM" id="Phobius"/>
    </source>
</evidence>
<keyword evidence="3" id="KW-1185">Reference proteome</keyword>
<evidence type="ECO:0000313" key="3">
    <source>
        <dbReference type="Proteomes" id="UP001204445"/>
    </source>
</evidence>
<organism evidence="2 3">
    <name type="scientific">Methylohalomonas lacus</name>
    <dbReference type="NCBI Taxonomy" id="398773"/>
    <lineage>
        <taxon>Bacteria</taxon>
        <taxon>Pseudomonadati</taxon>
        <taxon>Pseudomonadota</taxon>
        <taxon>Gammaproteobacteria</taxon>
        <taxon>Methylohalomonadales</taxon>
        <taxon>Methylohalomonadaceae</taxon>
        <taxon>Methylohalomonas</taxon>
    </lineage>
</organism>
<gene>
    <name evidence="2" type="ORF">J2T55_000799</name>
</gene>
<evidence type="ECO:0000313" key="2">
    <source>
        <dbReference type="EMBL" id="MCS3902795.1"/>
    </source>
</evidence>
<keyword evidence="1" id="KW-0812">Transmembrane</keyword>
<feature type="transmembrane region" description="Helical" evidence="1">
    <location>
        <begin position="39"/>
        <end position="58"/>
    </location>
</feature>
<dbReference type="EMBL" id="JANUCT010000004">
    <property type="protein sequence ID" value="MCS3902795.1"/>
    <property type="molecule type" value="Genomic_DNA"/>
</dbReference>
<comment type="caution">
    <text evidence="2">The sequence shown here is derived from an EMBL/GenBank/DDBJ whole genome shotgun (WGS) entry which is preliminary data.</text>
</comment>
<keyword evidence="1" id="KW-1133">Transmembrane helix</keyword>
<reference evidence="2" key="1">
    <citation type="submission" date="2022-08" db="EMBL/GenBank/DDBJ databases">
        <title>Genomic Encyclopedia of Type Strains, Phase III (KMG-III): the genomes of soil and plant-associated and newly described type strains.</title>
        <authorList>
            <person name="Whitman W."/>
        </authorList>
    </citation>
    <scope>NUCLEOTIDE SEQUENCE</scope>
    <source>
        <strain evidence="2">HMT 1</strain>
    </source>
</reference>
<dbReference type="Proteomes" id="UP001204445">
    <property type="component" value="Unassembled WGS sequence"/>
</dbReference>
<dbReference type="RefSeq" id="WP_259054379.1">
    <property type="nucleotide sequence ID" value="NZ_JANUCT010000004.1"/>
</dbReference>
<dbReference type="AlphaFoldDB" id="A0AAE3HJ48"/>
<protein>
    <submittedName>
        <fullName evidence="2">Uncharacterized protein</fullName>
    </submittedName>
</protein>
<accession>A0AAE3HJ48</accession>
<feature type="transmembrane region" description="Helical" evidence="1">
    <location>
        <begin position="7"/>
        <end position="27"/>
    </location>
</feature>